<dbReference type="KEGG" id="psoj:PHYSODRAFT_385064"/>
<feature type="non-terminal residue" evidence="1">
    <location>
        <position position="90"/>
    </location>
</feature>
<feature type="non-terminal residue" evidence="1">
    <location>
        <position position="1"/>
    </location>
</feature>
<accession>G4YQP7</accession>
<dbReference type="InParanoid" id="G4YQP7"/>
<dbReference type="GeneID" id="20650896"/>
<evidence type="ECO:0000313" key="2">
    <source>
        <dbReference type="Proteomes" id="UP000002640"/>
    </source>
</evidence>
<dbReference type="AlphaFoldDB" id="G4YQP7"/>
<keyword evidence="2" id="KW-1185">Reference proteome</keyword>
<proteinExistence type="predicted"/>
<gene>
    <name evidence="1" type="ORF">PHYSODRAFT_385064</name>
</gene>
<organism evidence="1 2">
    <name type="scientific">Phytophthora sojae (strain P6497)</name>
    <name type="common">Soybean stem and root rot agent</name>
    <name type="synonym">Phytophthora megasperma f. sp. glycines</name>
    <dbReference type="NCBI Taxonomy" id="1094619"/>
    <lineage>
        <taxon>Eukaryota</taxon>
        <taxon>Sar</taxon>
        <taxon>Stramenopiles</taxon>
        <taxon>Oomycota</taxon>
        <taxon>Peronosporomycetes</taxon>
        <taxon>Peronosporales</taxon>
        <taxon>Peronosporaceae</taxon>
        <taxon>Phytophthora</taxon>
    </lineage>
</organism>
<protein>
    <submittedName>
        <fullName evidence="1">Uncharacterized protein</fullName>
    </submittedName>
</protein>
<dbReference type="RefSeq" id="XP_009517586.1">
    <property type="nucleotide sequence ID" value="XM_009519291.1"/>
</dbReference>
<name>G4YQP7_PHYSP</name>
<sequence>LNEKADAWRQCPGVEYVLCIRVSPKLIVRQYRLDSIVDGQFENPGMQHAPIDDDTFVQFDARRLLGIPRGGVLPAGFNDIVRFNLFNVVN</sequence>
<dbReference type="EMBL" id="JH159151">
    <property type="protein sequence ID" value="EGZ30311.1"/>
    <property type="molecule type" value="Genomic_DNA"/>
</dbReference>
<reference evidence="1 2" key="1">
    <citation type="journal article" date="2006" name="Science">
        <title>Phytophthora genome sequences uncover evolutionary origins and mechanisms of pathogenesis.</title>
        <authorList>
            <person name="Tyler B.M."/>
            <person name="Tripathy S."/>
            <person name="Zhang X."/>
            <person name="Dehal P."/>
            <person name="Jiang R.H."/>
            <person name="Aerts A."/>
            <person name="Arredondo F.D."/>
            <person name="Baxter L."/>
            <person name="Bensasson D."/>
            <person name="Beynon J.L."/>
            <person name="Chapman J."/>
            <person name="Damasceno C.M."/>
            <person name="Dorrance A.E."/>
            <person name="Dou D."/>
            <person name="Dickerman A.W."/>
            <person name="Dubchak I.L."/>
            <person name="Garbelotto M."/>
            <person name="Gijzen M."/>
            <person name="Gordon S.G."/>
            <person name="Govers F."/>
            <person name="Grunwald N.J."/>
            <person name="Huang W."/>
            <person name="Ivors K.L."/>
            <person name="Jones R.W."/>
            <person name="Kamoun S."/>
            <person name="Krampis K."/>
            <person name="Lamour K.H."/>
            <person name="Lee M.K."/>
            <person name="McDonald W.H."/>
            <person name="Medina M."/>
            <person name="Meijer H.J."/>
            <person name="Nordberg E.K."/>
            <person name="Maclean D.J."/>
            <person name="Ospina-Giraldo M.D."/>
            <person name="Morris P.F."/>
            <person name="Phuntumart V."/>
            <person name="Putnam N.H."/>
            <person name="Rash S."/>
            <person name="Rose J.K."/>
            <person name="Sakihama Y."/>
            <person name="Salamov A.A."/>
            <person name="Savidor A."/>
            <person name="Scheuring C.F."/>
            <person name="Smith B.M."/>
            <person name="Sobral B.W."/>
            <person name="Terry A."/>
            <person name="Torto-Alalibo T.A."/>
            <person name="Win J."/>
            <person name="Xu Z."/>
            <person name="Zhang H."/>
            <person name="Grigoriev I.V."/>
            <person name="Rokhsar D.S."/>
            <person name="Boore J.L."/>
        </authorList>
    </citation>
    <scope>NUCLEOTIDE SEQUENCE [LARGE SCALE GENOMIC DNA]</scope>
    <source>
        <strain evidence="1 2">P6497</strain>
    </source>
</reference>
<dbReference type="Proteomes" id="UP000002640">
    <property type="component" value="Unassembled WGS sequence"/>
</dbReference>
<evidence type="ECO:0000313" key="1">
    <source>
        <dbReference type="EMBL" id="EGZ30311.1"/>
    </source>
</evidence>